<dbReference type="AlphaFoldDB" id="A0A266Q2U8"/>
<evidence type="ECO:0000256" key="6">
    <source>
        <dbReference type="ARBA" id="ARBA00023239"/>
    </source>
</evidence>
<dbReference type="EC" id="4.1.1.97" evidence="3"/>
<evidence type="ECO:0000313" key="9">
    <source>
        <dbReference type="Proteomes" id="UP000216101"/>
    </source>
</evidence>
<dbReference type="InterPro" id="IPR018020">
    <property type="entry name" value="OHCU_decarboxylase"/>
</dbReference>
<evidence type="ECO:0000256" key="4">
    <source>
        <dbReference type="ARBA" id="ARBA00022631"/>
    </source>
</evidence>
<dbReference type="NCBIfam" id="NF010372">
    <property type="entry name" value="PRK13798.1"/>
    <property type="match status" value="1"/>
</dbReference>
<dbReference type="GO" id="GO:0019628">
    <property type="term" value="P:urate catabolic process"/>
    <property type="evidence" value="ECO:0007669"/>
    <property type="project" value="TreeGrafter"/>
</dbReference>
<keyword evidence="6" id="KW-0456">Lyase</keyword>
<evidence type="ECO:0000313" key="8">
    <source>
        <dbReference type="EMBL" id="OZY83711.1"/>
    </source>
</evidence>
<dbReference type="Gene3D" id="1.10.3330.10">
    <property type="entry name" value="Oxo-4-hydroxy-4-carboxy-5-ureidoimidazoline decarboxylase"/>
    <property type="match status" value="1"/>
</dbReference>
<dbReference type="Pfam" id="PF09349">
    <property type="entry name" value="OHCU_decarbox"/>
    <property type="match status" value="1"/>
</dbReference>
<name>A0A266Q2U8_9GAMM</name>
<keyword evidence="9" id="KW-1185">Reference proteome</keyword>
<evidence type="ECO:0000259" key="7">
    <source>
        <dbReference type="Pfam" id="PF09349"/>
    </source>
</evidence>
<accession>A0A266Q2U8</accession>
<gene>
    <name evidence="8" type="ORF">CBP51_20180</name>
</gene>
<proteinExistence type="predicted"/>
<dbReference type="GO" id="GO:0006144">
    <property type="term" value="P:purine nucleobase metabolic process"/>
    <property type="evidence" value="ECO:0007669"/>
    <property type="project" value="UniProtKB-KW"/>
</dbReference>
<dbReference type="Proteomes" id="UP000216101">
    <property type="component" value="Unassembled WGS sequence"/>
</dbReference>
<comment type="caution">
    <text evidence="8">The sequence shown here is derived from an EMBL/GenBank/DDBJ whole genome shotgun (WGS) entry which is preliminary data.</text>
</comment>
<dbReference type="InterPro" id="IPR017595">
    <property type="entry name" value="OHCU_decarboxylase-2"/>
</dbReference>
<dbReference type="PANTHER" id="PTHR43466:SF1">
    <property type="entry name" value="2-OXO-4-HYDROXY-4-CARBOXY-5-UREIDOIMIDAZOLINE DECARBOXYLASE-RELATED"/>
    <property type="match status" value="1"/>
</dbReference>
<protein>
    <recommendedName>
        <fullName evidence="3">2-oxo-4-hydroxy-4-carboxy-5-ureidoimidazoline decarboxylase</fullName>
        <ecNumber evidence="3">4.1.1.97</ecNumber>
    </recommendedName>
</protein>
<evidence type="ECO:0000256" key="3">
    <source>
        <dbReference type="ARBA" id="ARBA00012257"/>
    </source>
</evidence>
<evidence type="ECO:0000256" key="5">
    <source>
        <dbReference type="ARBA" id="ARBA00022793"/>
    </source>
</evidence>
<comment type="catalytic activity">
    <reaction evidence="1">
        <text>5-hydroxy-2-oxo-4-ureido-2,5-dihydro-1H-imidazole-5-carboxylate + H(+) = (S)-allantoin + CO2</text>
        <dbReference type="Rhea" id="RHEA:26301"/>
        <dbReference type="ChEBI" id="CHEBI:15378"/>
        <dbReference type="ChEBI" id="CHEBI:15678"/>
        <dbReference type="ChEBI" id="CHEBI:16526"/>
        <dbReference type="ChEBI" id="CHEBI:58639"/>
        <dbReference type="EC" id="4.1.1.97"/>
    </reaction>
</comment>
<reference evidence="9" key="1">
    <citation type="submission" date="2017-05" db="EMBL/GenBank/DDBJ databases">
        <authorList>
            <person name="Barney B.M."/>
        </authorList>
    </citation>
    <scope>NUCLEOTIDE SEQUENCE [LARGE SCALE GENOMIC DNA]</scope>
    <source>
        <strain evidence="9">PSBB022</strain>
    </source>
</reference>
<feature type="domain" description="Oxo-4-hydroxy-4-carboxy-5-ureidoimidazoline decarboxylase" evidence="7">
    <location>
        <begin position="7"/>
        <end position="159"/>
    </location>
</feature>
<dbReference type="NCBIfam" id="TIGR03180">
    <property type="entry name" value="UraD_2"/>
    <property type="match status" value="1"/>
</dbReference>
<comment type="pathway">
    <text evidence="2">Purine metabolism; urate degradation; (S)-allantoin from urate: step 3/3.</text>
</comment>
<sequence>MTLDEFNQLPAVDAVSALYGCCHCQQWAETVSAHRPFLQCEDLLMAAQQVWARANEAEILEAFAGHARIGDIELLRSRYAGRATQEQGQVLAASDAVIQELYALNQVYEQQNGFIFIVCASGKSAEEMLALLKARIHNSRRDELINGALEQGKILQLRLCTMIDAEH</sequence>
<evidence type="ECO:0000256" key="1">
    <source>
        <dbReference type="ARBA" id="ARBA00001163"/>
    </source>
</evidence>
<organism evidence="8 9">
    <name type="scientific">Cellvibrio mixtus</name>
    <dbReference type="NCBI Taxonomy" id="39650"/>
    <lineage>
        <taxon>Bacteria</taxon>
        <taxon>Pseudomonadati</taxon>
        <taxon>Pseudomonadota</taxon>
        <taxon>Gammaproteobacteria</taxon>
        <taxon>Cellvibrionales</taxon>
        <taxon>Cellvibrionaceae</taxon>
        <taxon>Cellvibrio</taxon>
    </lineage>
</organism>
<keyword evidence="5" id="KW-0210">Decarboxylase</keyword>
<keyword evidence="4" id="KW-0659">Purine metabolism</keyword>
<evidence type="ECO:0000256" key="2">
    <source>
        <dbReference type="ARBA" id="ARBA00004754"/>
    </source>
</evidence>
<dbReference type="GO" id="GO:0051997">
    <property type="term" value="F:2-oxo-4-hydroxy-4-carboxy-5-ureidoimidazoline decarboxylase activity"/>
    <property type="evidence" value="ECO:0007669"/>
    <property type="project" value="UniProtKB-EC"/>
</dbReference>
<dbReference type="SUPFAM" id="SSF158694">
    <property type="entry name" value="UraD-Like"/>
    <property type="match status" value="1"/>
</dbReference>
<dbReference type="PANTHER" id="PTHR43466">
    <property type="entry name" value="2-OXO-4-HYDROXY-4-CARBOXY-5-UREIDOIMIDAZOLINE DECARBOXYLASE-RELATED"/>
    <property type="match status" value="1"/>
</dbReference>
<dbReference type="EMBL" id="NHNI01000004">
    <property type="protein sequence ID" value="OZY83711.1"/>
    <property type="molecule type" value="Genomic_DNA"/>
</dbReference>
<dbReference type="InterPro" id="IPR036778">
    <property type="entry name" value="OHCU_decarboxylase_sf"/>
</dbReference>
<dbReference type="RefSeq" id="WP_094986330.1">
    <property type="nucleotide sequence ID" value="NZ_NHNI01000004.1"/>
</dbReference>